<feature type="transmembrane region" description="Helical" evidence="2">
    <location>
        <begin position="37"/>
        <end position="59"/>
    </location>
</feature>
<feature type="transmembrane region" description="Helical" evidence="2">
    <location>
        <begin position="12"/>
        <end position="31"/>
    </location>
</feature>
<dbReference type="AlphaFoldDB" id="A0A131Z6T7"/>
<reference evidence="3" key="1">
    <citation type="journal article" date="2016" name="Ticks Tick Borne Dis.">
        <title>De novo assembly and annotation of the salivary gland transcriptome of Rhipicephalus appendiculatus male and female ticks during blood feeding.</title>
        <authorList>
            <person name="de Castro M.H."/>
            <person name="de Klerk D."/>
            <person name="Pienaar R."/>
            <person name="Latif A.A."/>
            <person name="Rees D.J."/>
            <person name="Mans B.J."/>
        </authorList>
    </citation>
    <scope>NUCLEOTIDE SEQUENCE</scope>
    <source>
        <tissue evidence="3">Salivary glands</tissue>
    </source>
</reference>
<keyword evidence="2" id="KW-0812">Transmembrane</keyword>
<feature type="non-terminal residue" evidence="3">
    <location>
        <position position="142"/>
    </location>
</feature>
<protein>
    <submittedName>
        <fullName evidence="3">Uncharacterized protein</fullName>
    </submittedName>
</protein>
<feature type="compositionally biased region" description="Gly residues" evidence="1">
    <location>
        <begin position="80"/>
        <end position="97"/>
    </location>
</feature>
<evidence type="ECO:0000313" key="3">
    <source>
        <dbReference type="EMBL" id="JAP87027.1"/>
    </source>
</evidence>
<accession>A0A131Z6T7</accession>
<name>A0A131Z6T7_RHIAP</name>
<keyword evidence="2" id="KW-1133">Transmembrane helix</keyword>
<sequence>MGYAKNNLKRCFSAHSFCFNVYISVSLLSSTSDIPGAITMANVTSLHALAFLAAFVFLLSVMQSDGKSCANAAPTAAPRPGGGAAGGGPPARPGGGMAPRRQGLVVPGGGPGALPGPPLVPAPGHRPRRNAVVVNPGKNPGK</sequence>
<proteinExistence type="predicted"/>
<feature type="region of interest" description="Disordered" evidence="1">
    <location>
        <begin position="68"/>
        <end position="142"/>
    </location>
</feature>
<organism evidence="3">
    <name type="scientific">Rhipicephalus appendiculatus</name>
    <name type="common">Brown ear tick</name>
    <dbReference type="NCBI Taxonomy" id="34631"/>
    <lineage>
        <taxon>Eukaryota</taxon>
        <taxon>Metazoa</taxon>
        <taxon>Ecdysozoa</taxon>
        <taxon>Arthropoda</taxon>
        <taxon>Chelicerata</taxon>
        <taxon>Arachnida</taxon>
        <taxon>Acari</taxon>
        <taxon>Parasitiformes</taxon>
        <taxon>Ixodida</taxon>
        <taxon>Ixodoidea</taxon>
        <taxon>Ixodidae</taxon>
        <taxon>Rhipicephalinae</taxon>
        <taxon>Rhipicephalus</taxon>
        <taxon>Rhipicephalus</taxon>
    </lineage>
</organism>
<feature type="compositionally biased region" description="Low complexity" evidence="1">
    <location>
        <begin position="70"/>
        <end position="79"/>
    </location>
</feature>
<evidence type="ECO:0000256" key="1">
    <source>
        <dbReference type="SAM" id="MobiDB-lite"/>
    </source>
</evidence>
<dbReference type="EMBL" id="GEDV01001530">
    <property type="protein sequence ID" value="JAP87027.1"/>
    <property type="molecule type" value="Transcribed_RNA"/>
</dbReference>
<evidence type="ECO:0000256" key="2">
    <source>
        <dbReference type="SAM" id="Phobius"/>
    </source>
</evidence>
<keyword evidence="2" id="KW-0472">Membrane</keyword>